<dbReference type="RefSeq" id="WP_152591699.1">
    <property type="nucleotide sequence ID" value="NZ_CP045227.1"/>
</dbReference>
<dbReference type="KEGG" id="nsh:GXM_08459"/>
<evidence type="ECO:0000313" key="4">
    <source>
        <dbReference type="Proteomes" id="UP000326678"/>
    </source>
</evidence>
<proteinExistence type="predicted"/>
<dbReference type="AlphaFoldDB" id="A0A5P8WDS6"/>
<accession>A0A5P8WDS6</accession>
<dbReference type="Gene3D" id="3.40.50.300">
    <property type="entry name" value="P-loop containing nucleotide triphosphate hydrolases"/>
    <property type="match status" value="1"/>
</dbReference>
<dbReference type="Proteomes" id="UP000326678">
    <property type="component" value="Chromosome Gxm2"/>
</dbReference>
<name>A0A5P8WDS6_9NOSO</name>
<dbReference type="GO" id="GO:0016887">
    <property type="term" value="F:ATP hydrolysis activity"/>
    <property type="evidence" value="ECO:0007669"/>
    <property type="project" value="InterPro"/>
</dbReference>
<dbReference type="SUPFAM" id="SSF52540">
    <property type="entry name" value="P-loop containing nucleoside triphosphate hydrolases"/>
    <property type="match status" value="1"/>
</dbReference>
<dbReference type="Pfam" id="PF13401">
    <property type="entry name" value="AAA_22"/>
    <property type="match status" value="1"/>
</dbReference>
<reference evidence="3 4" key="1">
    <citation type="submission" date="2019-10" db="EMBL/GenBank/DDBJ databases">
        <title>Genomic and transcriptomic insights into the perfect genentic adaptation of a filamentous nitrogen-fixing cyanobacterium to rice fields.</title>
        <authorList>
            <person name="Chen Z."/>
        </authorList>
    </citation>
    <scope>NUCLEOTIDE SEQUENCE [LARGE SCALE GENOMIC DNA]</scope>
    <source>
        <strain evidence="3">CCNUC1</strain>
    </source>
</reference>
<dbReference type="GO" id="GO:0005524">
    <property type="term" value="F:ATP binding"/>
    <property type="evidence" value="ECO:0007669"/>
    <property type="project" value="UniProtKB-KW"/>
</dbReference>
<keyword evidence="4" id="KW-1185">Reference proteome</keyword>
<organism evidence="3 4">
    <name type="scientific">Nostoc sphaeroides CCNUC1</name>
    <dbReference type="NCBI Taxonomy" id="2653204"/>
    <lineage>
        <taxon>Bacteria</taxon>
        <taxon>Bacillati</taxon>
        <taxon>Cyanobacteriota</taxon>
        <taxon>Cyanophyceae</taxon>
        <taxon>Nostocales</taxon>
        <taxon>Nostocaceae</taxon>
        <taxon>Nostoc</taxon>
    </lineage>
</organism>
<sequence>MSTARLFPPELLTAPLQVRLNYYDNYTMAHPYLYEAFETLKPIIRHCGESKIIFIFGPTGVGKTKLRLLTEKWIVQELWKEMEVDRGRIPFASVEAVVQKSGLFNAKDHLKRCLYALHEPKEFVNHKINYGVQGIYSDNEGKIVIKQKILETDLGWALEQSLKHRRPHTFFIDEAHHLLAIASGRKLTDVPEAIKSLANRTEVLHGLIGTYELLTLHDIGDQLSRRSVYIHLPRYNAEFIEDREIWQSIIWNFQGQIPTVEEPDFLSNWNYLYERSLGCVGILKNWLNNALADALAEEANIITLNHLERRALSVGQCRNIFKAIKEGEKRAIEIEGEVEKLRIELGLGGKPVFRQKVSKELQQSQEQSSQFKKRKKTVGQRKPQRDSVGIETHEV</sequence>
<feature type="domain" description="ORC1/DEAH AAA+ ATPase" evidence="2">
    <location>
        <begin position="50"/>
        <end position="215"/>
    </location>
</feature>
<gene>
    <name evidence="3" type="ORF">GXM_08459</name>
</gene>
<protein>
    <submittedName>
        <fullName evidence="3">ATP-binding protein</fullName>
    </submittedName>
</protein>
<evidence type="ECO:0000256" key="1">
    <source>
        <dbReference type="SAM" id="MobiDB-lite"/>
    </source>
</evidence>
<evidence type="ECO:0000313" key="3">
    <source>
        <dbReference type="EMBL" id="QFS50965.1"/>
    </source>
</evidence>
<keyword evidence="3" id="KW-0067">ATP-binding</keyword>
<feature type="region of interest" description="Disordered" evidence="1">
    <location>
        <begin position="358"/>
        <end position="395"/>
    </location>
</feature>
<dbReference type="EMBL" id="CP045227">
    <property type="protein sequence ID" value="QFS50965.1"/>
    <property type="molecule type" value="Genomic_DNA"/>
</dbReference>
<evidence type="ECO:0000259" key="2">
    <source>
        <dbReference type="Pfam" id="PF13401"/>
    </source>
</evidence>
<keyword evidence="3" id="KW-0547">Nucleotide-binding</keyword>
<dbReference type="InterPro" id="IPR049945">
    <property type="entry name" value="AAA_22"/>
</dbReference>
<dbReference type="InterPro" id="IPR027417">
    <property type="entry name" value="P-loop_NTPase"/>
</dbReference>
<feature type="compositionally biased region" description="Low complexity" evidence="1">
    <location>
        <begin position="360"/>
        <end position="370"/>
    </location>
</feature>